<keyword evidence="6" id="KW-1185">Reference proteome</keyword>
<evidence type="ECO:0000259" key="4">
    <source>
        <dbReference type="PROSITE" id="PS50013"/>
    </source>
</evidence>
<keyword evidence="3" id="KW-0812">Transmembrane</keyword>
<evidence type="ECO:0000256" key="2">
    <source>
        <dbReference type="ARBA" id="ARBA00023242"/>
    </source>
</evidence>
<keyword evidence="3" id="KW-0472">Membrane</keyword>
<name>A0A803SKT3_ANOCA</name>
<feature type="transmembrane region" description="Helical" evidence="3">
    <location>
        <begin position="126"/>
        <end position="146"/>
    </location>
</feature>
<dbReference type="InterPro" id="IPR051219">
    <property type="entry name" value="Heterochromatin_chromo-domain"/>
</dbReference>
<dbReference type="InterPro" id="IPR016197">
    <property type="entry name" value="Chromo-like_dom_sf"/>
</dbReference>
<comment type="subcellular location">
    <subcellularLocation>
        <location evidence="1">Nucleus</location>
    </subcellularLocation>
</comment>
<sequence>MGKRNRPAPTPVLVDGEEEFEVQDILDSRFHRHRLQYLIDWVGFGPEERSWEDASTVHAPDLVRRFHQAYPAKPWPRTSGRGPILERGLEEGDSVMSHGPCSPVPSTIVADEEENFGFPRTSPRTLFLLLASCCLVSSLVLPRILFASSLVAKFYGLKDLVISPHFAWQSVTK</sequence>
<evidence type="ECO:0000313" key="5">
    <source>
        <dbReference type="Ensembl" id="ENSACAP00000023573.1"/>
    </source>
</evidence>
<dbReference type="AlphaFoldDB" id="A0A803SKT3"/>
<feature type="domain" description="Chromo" evidence="4">
    <location>
        <begin position="20"/>
        <end position="78"/>
    </location>
</feature>
<proteinExistence type="predicted"/>
<evidence type="ECO:0000256" key="1">
    <source>
        <dbReference type="ARBA" id="ARBA00004123"/>
    </source>
</evidence>
<dbReference type="CDD" id="cd18975">
    <property type="entry name" value="CD_MarY1_POL_like"/>
    <property type="match status" value="1"/>
</dbReference>
<dbReference type="InterPro" id="IPR023780">
    <property type="entry name" value="Chromo_domain"/>
</dbReference>
<dbReference type="SUPFAM" id="SSF54160">
    <property type="entry name" value="Chromo domain-like"/>
    <property type="match status" value="1"/>
</dbReference>
<evidence type="ECO:0000256" key="3">
    <source>
        <dbReference type="SAM" id="Phobius"/>
    </source>
</evidence>
<dbReference type="InParanoid" id="A0A803SKT3"/>
<reference evidence="5" key="2">
    <citation type="submission" date="2025-08" db="UniProtKB">
        <authorList>
            <consortium name="Ensembl"/>
        </authorList>
    </citation>
    <scope>IDENTIFICATION</scope>
</reference>
<keyword evidence="3" id="KW-1133">Transmembrane helix</keyword>
<dbReference type="GeneTree" id="ENSGT00960000189474"/>
<keyword evidence="2" id="KW-0539">Nucleus</keyword>
<dbReference type="PROSITE" id="PS50013">
    <property type="entry name" value="CHROMO_2"/>
    <property type="match status" value="1"/>
</dbReference>
<dbReference type="Pfam" id="PF00385">
    <property type="entry name" value="Chromo"/>
    <property type="match status" value="1"/>
</dbReference>
<dbReference type="Gene3D" id="2.40.50.40">
    <property type="match status" value="1"/>
</dbReference>
<dbReference type="SMART" id="SM00298">
    <property type="entry name" value="CHROMO"/>
    <property type="match status" value="1"/>
</dbReference>
<dbReference type="Ensembl" id="ENSACAT00000056367.1">
    <property type="protein sequence ID" value="ENSACAP00000023573.1"/>
    <property type="gene ID" value="ENSACAG00000044749.1"/>
</dbReference>
<reference evidence="5" key="3">
    <citation type="submission" date="2025-09" db="UniProtKB">
        <authorList>
            <consortium name="Ensembl"/>
        </authorList>
    </citation>
    <scope>IDENTIFICATION</scope>
</reference>
<dbReference type="Proteomes" id="UP000001646">
    <property type="component" value="Chromosome 4"/>
</dbReference>
<evidence type="ECO:0000313" key="6">
    <source>
        <dbReference type="Proteomes" id="UP000001646"/>
    </source>
</evidence>
<organism evidence="5 6">
    <name type="scientific">Anolis carolinensis</name>
    <name type="common">Green anole</name>
    <name type="synonym">American chameleon</name>
    <dbReference type="NCBI Taxonomy" id="28377"/>
    <lineage>
        <taxon>Eukaryota</taxon>
        <taxon>Metazoa</taxon>
        <taxon>Chordata</taxon>
        <taxon>Craniata</taxon>
        <taxon>Vertebrata</taxon>
        <taxon>Euteleostomi</taxon>
        <taxon>Lepidosauria</taxon>
        <taxon>Squamata</taxon>
        <taxon>Bifurcata</taxon>
        <taxon>Unidentata</taxon>
        <taxon>Episquamata</taxon>
        <taxon>Toxicofera</taxon>
        <taxon>Iguania</taxon>
        <taxon>Dactyloidae</taxon>
        <taxon>Anolis</taxon>
    </lineage>
</organism>
<dbReference type="GO" id="GO:0005634">
    <property type="term" value="C:nucleus"/>
    <property type="evidence" value="ECO:0007669"/>
    <property type="project" value="UniProtKB-SubCell"/>
</dbReference>
<accession>A0A803SKT3</accession>
<dbReference type="PANTHER" id="PTHR22812">
    <property type="entry name" value="CHROMOBOX PROTEIN"/>
    <property type="match status" value="1"/>
</dbReference>
<dbReference type="InterPro" id="IPR000953">
    <property type="entry name" value="Chromo/chromo_shadow_dom"/>
</dbReference>
<reference evidence="5 6" key="1">
    <citation type="submission" date="2009-12" db="EMBL/GenBank/DDBJ databases">
        <title>The Genome Sequence of Anolis carolinensis (Green Anole Lizard).</title>
        <authorList>
            <consortium name="The Genome Sequencing Platform"/>
            <person name="Di Palma F."/>
            <person name="Alfoldi J."/>
            <person name="Heiman D."/>
            <person name="Young S."/>
            <person name="Grabherr M."/>
            <person name="Johnson J."/>
            <person name="Lander E.S."/>
            <person name="Lindblad-Toh K."/>
        </authorList>
    </citation>
    <scope>NUCLEOTIDE SEQUENCE [LARGE SCALE GENOMIC DNA]</scope>
    <source>
        <strain evidence="5 6">JBL SC #1</strain>
    </source>
</reference>
<protein>
    <recommendedName>
        <fullName evidence="4">Chromo domain-containing protein</fullName>
    </recommendedName>
</protein>